<gene>
    <name evidence="2" type="ORF">D9619_005994</name>
</gene>
<proteinExistence type="predicted"/>
<organism evidence="2 3">
    <name type="scientific">Psilocybe cf. subviscida</name>
    <dbReference type="NCBI Taxonomy" id="2480587"/>
    <lineage>
        <taxon>Eukaryota</taxon>
        <taxon>Fungi</taxon>
        <taxon>Dikarya</taxon>
        <taxon>Basidiomycota</taxon>
        <taxon>Agaricomycotina</taxon>
        <taxon>Agaricomycetes</taxon>
        <taxon>Agaricomycetidae</taxon>
        <taxon>Agaricales</taxon>
        <taxon>Agaricineae</taxon>
        <taxon>Strophariaceae</taxon>
        <taxon>Psilocybe</taxon>
    </lineage>
</organism>
<name>A0A8H5BWQ8_9AGAR</name>
<protein>
    <submittedName>
        <fullName evidence="2">Uncharacterized protein</fullName>
    </submittedName>
</protein>
<reference evidence="2 3" key="1">
    <citation type="journal article" date="2020" name="ISME J.">
        <title>Uncovering the hidden diversity of litter-decomposition mechanisms in mushroom-forming fungi.</title>
        <authorList>
            <person name="Floudas D."/>
            <person name="Bentzer J."/>
            <person name="Ahren D."/>
            <person name="Johansson T."/>
            <person name="Persson P."/>
            <person name="Tunlid A."/>
        </authorList>
    </citation>
    <scope>NUCLEOTIDE SEQUENCE [LARGE SCALE GENOMIC DNA]</scope>
    <source>
        <strain evidence="2 3">CBS 101986</strain>
    </source>
</reference>
<sequence>MFSYIVLFTPVAPTTHRRTTTLTLSTTMQSSDSNLSQLTHSKLQRSLTKQDSRSLHRWVLLKNSISYTPCSSPTTSTISQPGFNIAYSNYDADEEDDDADDVLGLESHSYMFPDAGQLVSSPSTSAANSEAAWLDTLLANLADDEDDDYTVDTEQQHSTLPVEDDEFSLYSPIGSPMSSSDDLPNQPDYYPSISVPYPVPYPDLIHAYHFDSITSSTTSSHEDAFPYHSVDDLSDLPEAIEDTSDDESDVLTTPSIGRSSSSISLVDAASIPLPAERSRLRPRVYVNSDHSYLNPFEFDPLPFPGEPTHTPYNHYQEC</sequence>
<evidence type="ECO:0000256" key="1">
    <source>
        <dbReference type="SAM" id="MobiDB-lite"/>
    </source>
</evidence>
<dbReference type="OrthoDB" id="3263748at2759"/>
<accession>A0A8H5BWQ8</accession>
<evidence type="ECO:0000313" key="3">
    <source>
        <dbReference type="Proteomes" id="UP000567179"/>
    </source>
</evidence>
<keyword evidence="3" id="KW-1185">Reference proteome</keyword>
<evidence type="ECO:0000313" key="2">
    <source>
        <dbReference type="EMBL" id="KAF5330964.1"/>
    </source>
</evidence>
<dbReference type="Proteomes" id="UP000567179">
    <property type="component" value="Unassembled WGS sequence"/>
</dbReference>
<dbReference type="EMBL" id="JAACJJ010000001">
    <property type="protein sequence ID" value="KAF5330964.1"/>
    <property type="molecule type" value="Genomic_DNA"/>
</dbReference>
<comment type="caution">
    <text evidence="2">The sequence shown here is derived from an EMBL/GenBank/DDBJ whole genome shotgun (WGS) entry which is preliminary data.</text>
</comment>
<feature type="region of interest" description="Disordered" evidence="1">
    <location>
        <begin position="152"/>
        <end position="191"/>
    </location>
</feature>
<dbReference type="AlphaFoldDB" id="A0A8H5BWQ8"/>